<dbReference type="EMBL" id="NSKE01000007">
    <property type="protein sequence ID" value="PAU93602.1"/>
    <property type="molecule type" value="Genomic_DNA"/>
</dbReference>
<dbReference type="Pfam" id="PF07687">
    <property type="entry name" value="M20_dimer"/>
    <property type="match status" value="1"/>
</dbReference>
<proteinExistence type="predicted"/>
<dbReference type="SUPFAM" id="SSF55031">
    <property type="entry name" value="Bacterial exopeptidase dimerisation domain"/>
    <property type="match status" value="1"/>
</dbReference>
<dbReference type="GO" id="GO:0008777">
    <property type="term" value="F:acetylornithine deacetylase activity"/>
    <property type="evidence" value="ECO:0007669"/>
    <property type="project" value="TreeGrafter"/>
</dbReference>
<keyword evidence="4" id="KW-0862">Zinc</keyword>
<evidence type="ECO:0000256" key="4">
    <source>
        <dbReference type="ARBA" id="ARBA00022833"/>
    </source>
</evidence>
<feature type="domain" description="Peptidase M20 dimerisation" evidence="6">
    <location>
        <begin position="166"/>
        <end position="264"/>
    </location>
</feature>
<keyword evidence="2" id="KW-0479">Metal-binding</keyword>
<dbReference type="Pfam" id="PF01546">
    <property type="entry name" value="Peptidase_M20"/>
    <property type="match status" value="1"/>
</dbReference>
<dbReference type="AlphaFoldDB" id="A0A2A2G9W2"/>
<keyword evidence="5" id="KW-0170">Cobalt</keyword>
<dbReference type="OrthoDB" id="9792335at2"/>
<sequence>MNQLVENSTELLKKLIATPSFSEKENKSAQILQDFFEDQNIPIERHKNNIWATNKYFDTNKPTILLNSHHDTVKPNSGYSRDPFTPVIEDGKLFGLGSNDAGGPLTSLIATFIHFYEQKDLTYNLIFAASAEEEISGDGGLVSILNKIPKIDCAIIGEPTQMHMAVAEKGLMVLDCTAKGVSGHVAHNEGENAIFKAMKDIEWFRNYEFPEESQTLGPVKMTVSKIKAGEKHNMVPDTCGYTVDVRSTDIYTNQDILKLIRKHVYSSIHPRSTRLNSSSIPLDHPIVESGTALGLEQYGSPTLSDQALLSVPSLKIGPGNSARSHTADEFIRLDEIEKGIEIYIQLLDSAITNNQSTDNK</sequence>
<evidence type="ECO:0000313" key="8">
    <source>
        <dbReference type="Proteomes" id="UP000218831"/>
    </source>
</evidence>
<gene>
    <name evidence="7" type="ORF">CK503_10630</name>
</gene>
<organism evidence="7 8">
    <name type="scientific">Fodinibius salipaludis</name>
    <dbReference type="NCBI Taxonomy" id="2032627"/>
    <lineage>
        <taxon>Bacteria</taxon>
        <taxon>Pseudomonadati</taxon>
        <taxon>Balneolota</taxon>
        <taxon>Balneolia</taxon>
        <taxon>Balneolales</taxon>
        <taxon>Balneolaceae</taxon>
        <taxon>Fodinibius</taxon>
    </lineage>
</organism>
<reference evidence="7 8" key="1">
    <citation type="submission" date="2017-08" db="EMBL/GenBank/DDBJ databases">
        <title>Aliifodinibius alkalisoli sp. nov., isolated from saline alkaline soil.</title>
        <authorList>
            <person name="Liu D."/>
            <person name="Zhang G."/>
        </authorList>
    </citation>
    <scope>NUCLEOTIDE SEQUENCE [LARGE SCALE GENOMIC DNA]</scope>
    <source>
        <strain evidence="7 8">WN023</strain>
    </source>
</reference>
<evidence type="ECO:0000313" key="7">
    <source>
        <dbReference type="EMBL" id="PAU93602.1"/>
    </source>
</evidence>
<dbReference type="InterPro" id="IPR011650">
    <property type="entry name" value="Peptidase_M20_dimer"/>
</dbReference>
<dbReference type="GO" id="GO:0046872">
    <property type="term" value="F:metal ion binding"/>
    <property type="evidence" value="ECO:0007669"/>
    <property type="project" value="UniProtKB-KW"/>
</dbReference>
<dbReference type="Gene3D" id="3.30.70.360">
    <property type="match status" value="1"/>
</dbReference>
<evidence type="ECO:0000256" key="3">
    <source>
        <dbReference type="ARBA" id="ARBA00022801"/>
    </source>
</evidence>
<dbReference type="RefSeq" id="WP_095606793.1">
    <property type="nucleotide sequence ID" value="NZ_NSKE01000007.1"/>
</dbReference>
<dbReference type="PANTHER" id="PTHR43808:SF31">
    <property type="entry name" value="N-ACETYL-L-CITRULLINE DEACETYLASE"/>
    <property type="match status" value="1"/>
</dbReference>
<dbReference type="Proteomes" id="UP000218831">
    <property type="component" value="Unassembled WGS sequence"/>
</dbReference>
<evidence type="ECO:0000256" key="1">
    <source>
        <dbReference type="ARBA" id="ARBA00001947"/>
    </source>
</evidence>
<evidence type="ECO:0000259" key="6">
    <source>
        <dbReference type="Pfam" id="PF07687"/>
    </source>
</evidence>
<dbReference type="PANTHER" id="PTHR43808">
    <property type="entry name" value="ACETYLORNITHINE DEACETYLASE"/>
    <property type="match status" value="1"/>
</dbReference>
<dbReference type="InterPro" id="IPR001261">
    <property type="entry name" value="ArgE/DapE_CS"/>
</dbReference>
<dbReference type="SUPFAM" id="SSF53187">
    <property type="entry name" value="Zn-dependent exopeptidases"/>
    <property type="match status" value="1"/>
</dbReference>
<dbReference type="InterPro" id="IPR002933">
    <property type="entry name" value="Peptidase_M20"/>
</dbReference>
<accession>A0A2A2G9W2</accession>
<dbReference type="CDD" id="cd05651">
    <property type="entry name" value="M20_ArgE_DapE-like"/>
    <property type="match status" value="1"/>
</dbReference>
<keyword evidence="8" id="KW-1185">Reference proteome</keyword>
<evidence type="ECO:0000256" key="2">
    <source>
        <dbReference type="ARBA" id="ARBA00022723"/>
    </source>
</evidence>
<name>A0A2A2G9W2_9BACT</name>
<evidence type="ECO:0000256" key="5">
    <source>
        <dbReference type="ARBA" id="ARBA00023285"/>
    </source>
</evidence>
<dbReference type="GO" id="GO:0006526">
    <property type="term" value="P:L-arginine biosynthetic process"/>
    <property type="evidence" value="ECO:0007669"/>
    <property type="project" value="TreeGrafter"/>
</dbReference>
<keyword evidence="3" id="KW-0378">Hydrolase</keyword>
<dbReference type="PROSITE" id="PS00758">
    <property type="entry name" value="ARGE_DAPE_CPG2_1"/>
    <property type="match status" value="1"/>
</dbReference>
<dbReference type="InterPro" id="IPR050072">
    <property type="entry name" value="Peptidase_M20A"/>
</dbReference>
<dbReference type="InterPro" id="IPR036264">
    <property type="entry name" value="Bact_exopeptidase_dim_dom"/>
</dbReference>
<comment type="caution">
    <text evidence="7">The sequence shown here is derived from an EMBL/GenBank/DDBJ whole genome shotgun (WGS) entry which is preliminary data.</text>
</comment>
<dbReference type="Gene3D" id="3.40.630.10">
    <property type="entry name" value="Zn peptidases"/>
    <property type="match status" value="1"/>
</dbReference>
<protein>
    <submittedName>
        <fullName evidence="7">Acetylornithine deacetylase</fullName>
    </submittedName>
</protein>
<comment type="cofactor">
    <cofactor evidence="1">
        <name>Zn(2+)</name>
        <dbReference type="ChEBI" id="CHEBI:29105"/>
    </cofactor>
</comment>